<feature type="domain" description="Serine aminopeptidase S33" evidence="3">
    <location>
        <begin position="56"/>
        <end position="147"/>
    </location>
</feature>
<gene>
    <name evidence="4" type="ORF">GPZ80_25040</name>
</gene>
<keyword evidence="2 4" id="KW-0378">Hydrolase</keyword>
<dbReference type="InterPro" id="IPR029058">
    <property type="entry name" value="AB_hydrolase_fold"/>
</dbReference>
<dbReference type="InterPro" id="IPR050261">
    <property type="entry name" value="FrsA_esterase"/>
</dbReference>
<dbReference type="InterPro" id="IPR022742">
    <property type="entry name" value="Hydrolase_4"/>
</dbReference>
<comment type="caution">
    <text evidence="4">The sequence shown here is derived from an EMBL/GenBank/DDBJ whole genome shotgun (WGS) entry which is preliminary data.</text>
</comment>
<dbReference type="SUPFAM" id="SSF53474">
    <property type="entry name" value="alpha/beta-Hydrolases"/>
    <property type="match status" value="1"/>
</dbReference>
<protein>
    <submittedName>
        <fullName evidence="4">Alpha/beta hydrolase</fullName>
    </submittedName>
</protein>
<dbReference type="Pfam" id="PF12146">
    <property type="entry name" value="Hydrolase_4"/>
    <property type="match status" value="1"/>
</dbReference>
<organism evidence="4 5">
    <name type="scientific">Actinokineospora xionganensis</name>
    <dbReference type="NCBI Taxonomy" id="2684470"/>
    <lineage>
        <taxon>Bacteria</taxon>
        <taxon>Bacillati</taxon>
        <taxon>Actinomycetota</taxon>
        <taxon>Actinomycetes</taxon>
        <taxon>Pseudonocardiales</taxon>
        <taxon>Pseudonocardiaceae</taxon>
        <taxon>Actinokineospora</taxon>
    </lineage>
</organism>
<comment type="similarity">
    <text evidence="1">Belongs to the AB hydrolase superfamily.</text>
</comment>
<dbReference type="Gene3D" id="3.40.50.1820">
    <property type="entry name" value="alpha/beta hydrolase"/>
    <property type="match status" value="1"/>
</dbReference>
<dbReference type="GO" id="GO:0016787">
    <property type="term" value="F:hydrolase activity"/>
    <property type="evidence" value="ECO:0007669"/>
    <property type="project" value="UniProtKB-KW"/>
</dbReference>
<dbReference type="PANTHER" id="PTHR22946:SF9">
    <property type="entry name" value="POLYKETIDE TRANSFERASE AF380"/>
    <property type="match status" value="1"/>
</dbReference>
<dbReference type="Proteomes" id="UP000734823">
    <property type="component" value="Unassembled WGS sequence"/>
</dbReference>
<dbReference type="EMBL" id="JABVED010000016">
    <property type="protein sequence ID" value="MBC6450430.1"/>
    <property type="molecule type" value="Genomic_DNA"/>
</dbReference>
<name>A0ABR7LCJ0_9PSEU</name>
<evidence type="ECO:0000256" key="2">
    <source>
        <dbReference type="ARBA" id="ARBA00022801"/>
    </source>
</evidence>
<dbReference type="PANTHER" id="PTHR22946">
    <property type="entry name" value="DIENELACTONE HYDROLASE DOMAIN-CONTAINING PROTEIN-RELATED"/>
    <property type="match status" value="1"/>
</dbReference>
<evidence type="ECO:0000313" key="5">
    <source>
        <dbReference type="Proteomes" id="UP000734823"/>
    </source>
</evidence>
<evidence type="ECO:0000313" key="4">
    <source>
        <dbReference type="EMBL" id="MBC6450430.1"/>
    </source>
</evidence>
<sequence length="270" mass="28993">MQRHYPDAVRTGQHRITFTGTGGEALAGTLDLPPKEPEAYALFAHCFTGGKDNHATRRVSRALTDRGLAVLRFDFTGVGDSGGEFAHATFSSNVADIVLAAAHLREHFTAPSLIIGHSLGGAAVLAAAGDIPEVRAVVTIGAPSDPAHVAHLFEHALTDIEHAGEAEVSLGGRLFRIRREFLEDLREQRLANHITRLGKPLLVLHSPDDEIVDITNAAGIYTAARHPKSFIALDGANHLLTSPLHAKRVAQLIAAWADPYLPESFTPEID</sequence>
<reference evidence="4 5" key="1">
    <citation type="submission" date="2020-06" db="EMBL/GenBank/DDBJ databases">
        <title>Actinokineospora xiongansis sp. nov., isolated from soil of Baiyangdian.</title>
        <authorList>
            <person name="Zhang X."/>
        </authorList>
    </citation>
    <scope>NUCLEOTIDE SEQUENCE [LARGE SCALE GENOMIC DNA]</scope>
    <source>
        <strain evidence="4 5">HBU206404</strain>
    </source>
</reference>
<accession>A0ABR7LCJ0</accession>
<proteinExistence type="inferred from homology"/>
<keyword evidence="5" id="KW-1185">Reference proteome</keyword>
<evidence type="ECO:0000259" key="3">
    <source>
        <dbReference type="Pfam" id="PF12146"/>
    </source>
</evidence>
<evidence type="ECO:0000256" key="1">
    <source>
        <dbReference type="ARBA" id="ARBA00008645"/>
    </source>
</evidence>